<evidence type="ECO:0000256" key="6">
    <source>
        <dbReference type="PROSITE-ProRule" id="PRU01373"/>
    </source>
</evidence>
<dbReference type="GO" id="GO:0016740">
    <property type="term" value="F:transferase activity"/>
    <property type="evidence" value="ECO:0007669"/>
    <property type="project" value="UniProtKB-KW"/>
</dbReference>
<proteinExistence type="predicted"/>
<evidence type="ECO:0000259" key="8">
    <source>
        <dbReference type="PROSITE" id="PS52029"/>
    </source>
</evidence>
<feature type="compositionally biased region" description="Low complexity" evidence="7">
    <location>
        <begin position="76"/>
        <end position="85"/>
    </location>
</feature>
<feature type="active site" description="Nucleophile" evidence="6">
    <location>
        <position position="238"/>
    </location>
</feature>
<dbReference type="GO" id="GO:0008360">
    <property type="term" value="P:regulation of cell shape"/>
    <property type="evidence" value="ECO:0007669"/>
    <property type="project" value="UniProtKB-UniRule"/>
</dbReference>
<evidence type="ECO:0000313" key="10">
    <source>
        <dbReference type="Proteomes" id="UP000198348"/>
    </source>
</evidence>
<keyword evidence="2" id="KW-0808">Transferase</keyword>
<evidence type="ECO:0000256" key="5">
    <source>
        <dbReference type="ARBA" id="ARBA00023316"/>
    </source>
</evidence>
<dbReference type="PANTHER" id="PTHR30582:SF2">
    <property type="entry name" value="L,D-TRANSPEPTIDASE YCIB-RELATED"/>
    <property type="match status" value="1"/>
</dbReference>
<dbReference type="GO" id="GO:0071972">
    <property type="term" value="F:peptidoglycan L,D-transpeptidase activity"/>
    <property type="evidence" value="ECO:0007669"/>
    <property type="project" value="TreeGrafter"/>
</dbReference>
<dbReference type="SUPFAM" id="SSF141523">
    <property type="entry name" value="L,D-transpeptidase catalytic domain-like"/>
    <property type="match status" value="1"/>
</dbReference>
<dbReference type="UniPathway" id="UPA00219"/>
<keyword evidence="4 6" id="KW-0573">Peptidoglycan synthesis</keyword>
<keyword evidence="3 6" id="KW-0133">Cell shape</keyword>
<feature type="domain" description="L,D-TPase catalytic" evidence="8">
    <location>
        <begin position="143"/>
        <end position="261"/>
    </location>
</feature>
<dbReference type="EMBL" id="FZNW01000009">
    <property type="protein sequence ID" value="SNR54956.1"/>
    <property type="molecule type" value="Genomic_DNA"/>
</dbReference>
<keyword evidence="5 6" id="KW-0961">Cell wall biogenesis/degradation</keyword>
<dbReference type="GO" id="GO:0005576">
    <property type="term" value="C:extracellular region"/>
    <property type="evidence" value="ECO:0007669"/>
    <property type="project" value="TreeGrafter"/>
</dbReference>
<evidence type="ECO:0000256" key="1">
    <source>
        <dbReference type="ARBA" id="ARBA00004752"/>
    </source>
</evidence>
<dbReference type="PANTHER" id="PTHR30582">
    <property type="entry name" value="L,D-TRANSPEPTIDASE"/>
    <property type="match status" value="1"/>
</dbReference>
<dbReference type="CDD" id="cd16913">
    <property type="entry name" value="YkuD_like"/>
    <property type="match status" value="1"/>
</dbReference>
<dbReference type="InterPro" id="IPR050979">
    <property type="entry name" value="LD-transpeptidase"/>
</dbReference>
<feature type="region of interest" description="Disordered" evidence="7">
    <location>
        <begin position="57"/>
        <end position="90"/>
    </location>
</feature>
<dbReference type="Proteomes" id="UP000198348">
    <property type="component" value="Unassembled WGS sequence"/>
</dbReference>
<evidence type="ECO:0000313" key="9">
    <source>
        <dbReference type="EMBL" id="SNR54956.1"/>
    </source>
</evidence>
<accession>A0A238X7E9</accession>
<gene>
    <name evidence="9" type="ORF">SAMN06265360_109156</name>
</gene>
<dbReference type="OrthoDB" id="5243103at2"/>
<dbReference type="GO" id="GO:0071555">
    <property type="term" value="P:cell wall organization"/>
    <property type="evidence" value="ECO:0007669"/>
    <property type="project" value="UniProtKB-UniRule"/>
</dbReference>
<evidence type="ECO:0000256" key="2">
    <source>
        <dbReference type="ARBA" id="ARBA00022679"/>
    </source>
</evidence>
<dbReference type="AlphaFoldDB" id="A0A238X7E9"/>
<dbReference type="Gene3D" id="2.40.440.10">
    <property type="entry name" value="L,D-transpeptidase catalytic domain-like"/>
    <property type="match status" value="1"/>
</dbReference>
<protein>
    <submittedName>
        <fullName evidence="9">L,D-transpeptidase catalytic domain</fullName>
    </submittedName>
</protein>
<name>A0A238X7E9_9PSEU</name>
<sequence length="263" mass="28240">MLLASVVAGVLAVALVLAGVMWLTGSDEVGQPQAANEPVEVDPTSLENLPVADTHATIEGAPEDPDPQGKTDGTIVHPTVTTPVHDAPDGEPIARMEPEQLGDTWLTVIDEQDGWVQVLMPSRPNLSTGWLPTDDLEEAYTPYVIEVHLESMEMNLRFEGEQVESWEIGIGKEDTPTPTGRTYLMGSFTDSNQPFSEVILPLGSHSDTLDDFGGGPGTVAIHTWPTEDVLGTATSHGCIRVPQHALERLTEVPLGTPVLVDQQ</sequence>
<reference evidence="9 10" key="1">
    <citation type="submission" date="2017-06" db="EMBL/GenBank/DDBJ databases">
        <authorList>
            <person name="Kim H.J."/>
            <person name="Triplett B.A."/>
        </authorList>
    </citation>
    <scope>NUCLEOTIDE SEQUENCE [LARGE SCALE GENOMIC DNA]</scope>
    <source>
        <strain evidence="9 10">DSM 45207</strain>
    </source>
</reference>
<feature type="active site" description="Proton donor/acceptor" evidence="6">
    <location>
        <position position="222"/>
    </location>
</feature>
<organism evidence="9 10">
    <name type="scientific">Haloechinothrix alba</name>
    <dbReference type="NCBI Taxonomy" id="664784"/>
    <lineage>
        <taxon>Bacteria</taxon>
        <taxon>Bacillati</taxon>
        <taxon>Actinomycetota</taxon>
        <taxon>Actinomycetes</taxon>
        <taxon>Pseudonocardiales</taxon>
        <taxon>Pseudonocardiaceae</taxon>
        <taxon>Haloechinothrix</taxon>
    </lineage>
</organism>
<evidence type="ECO:0000256" key="7">
    <source>
        <dbReference type="SAM" id="MobiDB-lite"/>
    </source>
</evidence>
<dbReference type="GO" id="GO:0018104">
    <property type="term" value="P:peptidoglycan-protein cross-linking"/>
    <property type="evidence" value="ECO:0007669"/>
    <property type="project" value="TreeGrafter"/>
</dbReference>
<dbReference type="RefSeq" id="WP_089301393.1">
    <property type="nucleotide sequence ID" value="NZ_FZNW01000009.1"/>
</dbReference>
<dbReference type="InterPro" id="IPR005490">
    <property type="entry name" value="LD_TPept_cat_dom"/>
</dbReference>
<comment type="pathway">
    <text evidence="1 6">Cell wall biogenesis; peptidoglycan biosynthesis.</text>
</comment>
<dbReference type="InterPro" id="IPR038063">
    <property type="entry name" value="Transpep_catalytic_dom"/>
</dbReference>
<dbReference type="Pfam" id="PF03734">
    <property type="entry name" value="YkuD"/>
    <property type="match status" value="1"/>
</dbReference>
<evidence type="ECO:0000256" key="4">
    <source>
        <dbReference type="ARBA" id="ARBA00022984"/>
    </source>
</evidence>
<keyword evidence="10" id="KW-1185">Reference proteome</keyword>
<evidence type="ECO:0000256" key="3">
    <source>
        <dbReference type="ARBA" id="ARBA00022960"/>
    </source>
</evidence>
<dbReference type="PROSITE" id="PS52029">
    <property type="entry name" value="LD_TPASE"/>
    <property type="match status" value="1"/>
</dbReference>